<dbReference type="Proteomes" id="UP000037696">
    <property type="component" value="Unassembled WGS sequence"/>
</dbReference>
<evidence type="ECO:0000313" key="2">
    <source>
        <dbReference type="Proteomes" id="UP000037696"/>
    </source>
</evidence>
<name>A0A0M8P5H9_9EURO</name>
<dbReference type="AlphaFoldDB" id="A0A0M8P5H9"/>
<dbReference type="EMBL" id="LHQQ01000141">
    <property type="protein sequence ID" value="KOS41111.1"/>
    <property type="molecule type" value="Genomic_DNA"/>
</dbReference>
<dbReference type="OrthoDB" id="10249245at2759"/>
<protein>
    <submittedName>
        <fullName evidence="1">Uncharacterized protein</fullName>
    </submittedName>
</protein>
<dbReference type="STRING" id="229535.A0A0M8P5H9"/>
<accession>A0A0M8P5H9</accession>
<gene>
    <name evidence="1" type="ORF">ACN38_g8021</name>
</gene>
<reference evidence="1 2" key="1">
    <citation type="submission" date="2015-08" db="EMBL/GenBank/DDBJ databases">
        <title>Genome sequencing of Penicillium nordicum.</title>
        <authorList>
            <person name="Nguyen H.D."/>
            <person name="Seifert K.A."/>
        </authorList>
    </citation>
    <scope>NUCLEOTIDE SEQUENCE [LARGE SCALE GENOMIC DNA]</scope>
    <source>
        <strain evidence="1 2">DAOMC 185683</strain>
    </source>
</reference>
<organism evidence="1 2">
    <name type="scientific">Penicillium nordicum</name>
    <dbReference type="NCBI Taxonomy" id="229535"/>
    <lineage>
        <taxon>Eukaryota</taxon>
        <taxon>Fungi</taxon>
        <taxon>Dikarya</taxon>
        <taxon>Ascomycota</taxon>
        <taxon>Pezizomycotina</taxon>
        <taxon>Eurotiomycetes</taxon>
        <taxon>Eurotiomycetidae</taxon>
        <taxon>Eurotiales</taxon>
        <taxon>Aspergillaceae</taxon>
        <taxon>Penicillium</taxon>
    </lineage>
</organism>
<proteinExistence type="predicted"/>
<sequence>MTVFIEWSPSCVPLKVICLSNSRVHWLGYNVLTVLQKILLYLNNRQQLTSPFDLKVSIEADCIMDLEWAAVMEQVREDVSELSMGK</sequence>
<keyword evidence="2" id="KW-1185">Reference proteome</keyword>
<comment type="caution">
    <text evidence="1">The sequence shown here is derived from an EMBL/GenBank/DDBJ whole genome shotgun (WGS) entry which is preliminary data.</text>
</comment>
<evidence type="ECO:0000313" key="1">
    <source>
        <dbReference type="EMBL" id="KOS41111.1"/>
    </source>
</evidence>